<dbReference type="InterPro" id="IPR001647">
    <property type="entry name" value="HTH_TetR"/>
</dbReference>
<dbReference type="SUPFAM" id="SSF48498">
    <property type="entry name" value="Tetracyclin repressor-like, C-terminal domain"/>
    <property type="match status" value="1"/>
</dbReference>
<sequence>MGVAGGGVARGDAVGHADLVGGPASRRGTGAAARVDQRRQVRGPRGRAGCLRRAGHHASAPRRAVAGAVRRAERRACPFGDAACRRLGRGRAVASAPPGPPGPLRPACPAARRRAARRSRAWGTAACRAGSAPRRRRSRTGRRGARSGRRPAEGRDPVGAAPHPALDRVDRAERLDRHGLGRRHADVACGAADPVSDVATPGIHAHRAPSRQAEATRRALVAAGIDAFAEHGFEAASVRDITAKAEVNQGAITYHFGGKEGLYRAVLEAVRDKVAEQPLLDASGVGRHPPDELLRRFLRQMLAPLAEGPADRRHLRVFAWEQLRPTAVGRRLTEDTPFPPAVLAGHIVRHLRPGASDPEVAIAVAWMVGQAVTFLRDADYWSRPPFSVALDAASLDGIVATLARLCLGGLAGAVHLTEN</sequence>
<dbReference type="GO" id="GO:0000976">
    <property type="term" value="F:transcription cis-regulatory region binding"/>
    <property type="evidence" value="ECO:0007669"/>
    <property type="project" value="TreeGrafter"/>
</dbReference>
<evidence type="ECO:0000256" key="4">
    <source>
        <dbReference type="PROSITE-ProRule" id="PRU00335"/>
    </source>
</evidence>
<evidence type="ECO:0000259" key="6">
    <source>
        <dbReference type="PROSITE" id="PS50977"/>
    </source>
</evidence>
<feature type="region of interest" description="Disordered" evidence="5">
    <location>
        <begin position="116"/>
        <end position="170"/>
    </location>
</feature>
<dbReference type="Gene3D" id="1.10.357.10">
    <property type="entry name" value="Tetracycline Repressor, domain 2"/>
    <property type="match status" value="1"/>
</dbReference>
<dbReference type="Proteomes" id="UP000290759">
    <property type="component" value="Unassembled WGS sequence"/>
</dbReference>
<comment type="caution">
    <text evidence="7">The sequence shown here is derived from an EMBL/GenBank/DDBJ whole genome shotgun (WGS) entry which is preliminary data.</text>
</comment>
<protein>
    <submittedName>
        <fullName evidence="7">DUF1956 domain-containing protein</fullName>
    </submittedName>
</protein>
<proteinExistence type="predicted"/>
<reference evidence="7 8" key="1">
    <citation type="submission" date="2018-12" db="EMBL/GenBank/DDBJ databases">
        <authorList>
            <person name="Grouzdev D.S."/>
            <person name="Krutkina M.S."/>
        </authorList>
    </citation>
    <scope>NUCLEOTIDE SEQUENCE [LARGE SCALE GENOMIC DNA]</scope>
    <source>
        <strain evidence="7 8">RmlP026</strain>
    </source>
</reference>
<evidence type="ECO:0000256" key="5">
    <source>
        <dbReference type="SAM" id="MobiDB-lite"/>
    </source>
</evidence>
<keyword evidence="1" id="KW-0805">Transcription regulation</keyword>
<evidence type="ECO:0000313" key="8">
    <source>
        <dbReference type="Proteomes" id="UP000290759"/>
    </source>
</evidence>
<keyword evidence="3" id="KW-0804">Transcription</keyword>
<reference evidence="7 8" key="2">
    <citation type="submission" date="2019-02" db="EMBL/GenBank/DDBJ databases">
        <title>'Lichenibacterium ramalinii' gen. nov. sp. nov., 'Lichenibacterium minor' gen. nov. sp. nov.</title>
        <authorList>
            <person name="Pankratov T."/>
        </authorList>
    </citation>
    <scope>NUCLEOTIDE SEQUENCE [LARGE SCALE GENOMIC DNA]</scope>
    <source>
        <strain evidence="7 8">RmlP026</strain>
    </source>
</reference>
<evidence type="ECO:0000313" key="7">
    <source>
        <dbReference type="EMBL" id="RYC33714.1"/>
    </source>
</evidence>
<dbReference type="Pfam" id="PF00440">
    <property type="entry name" value="TetR_N"/>
    <property type="match status" value="1"/>
</dbReference>
<dbReference type="PROSITE" id="PS50977">
    <property type="entry name" value="HTH_TETR_2"/>
    <property type="match status" value="1"/>
</dbReference>
<gene>
    <name evidence="7" type="ORF">D3273_00205</name>
</gene>
<dbReference type="AlphaFoldDB" id="A0A4V1RV79"/>
<feature type="compositionally biased region" description="Basic residues" evidence="5">
    <location>
        <begin position="133"/>
        <end position="149"/>
    </location>
</feature>
<evidence type="ECO:0000256" key="3">
    <source>
        <dbReference type="ARBA" id="ARBA00023163"/>
    </source>
</evidence>
<dbReference type="PANTHER" id="PTHR30055:SF234">
    <property type="entry name" value="HTH-TYPE TRANSCRIPTIONAL REGULATOR BETI"/>
    <property type="match status" value="1"/>
</dbReference>
<dbReference type="OrthoDB" id="2356263at2"/>
<feature type="region of interest" description="Disordered" evidence="5">
    <location>
        <begin position="1"/>
        <end position="66"/>
    </location>
</feature>
<keyword evidence="2 4" id="KW-0238">DNA-binding</keyword>
<feature type="DNA-binding region" description="H-T-H motif" evidence="4">
    <location>
        <begin position="237"/>
        <end position="256"/>
    </location>
</feature>
<dbReference type="SUPFAM" id="SSF46689">
    <property type="entry name" value="Homeodomain-like"/>
    <property type="match status" value="1"/>
</dbReference>
<dbReference type="InterPro" id="IPR015292">
    <property type="entry name" value="Tscrpt_reg_YbiH_C"/>
</dbReference>
<dbReference type="InterPro" id="IPR023772">
    <property type="entry name" value="DNA-bd_HTH_TetR-type_CS"/>
</dbReference>
<keyword evidence="8" id="KW-1185">Reference proteome</keyword>
<organism evidence="7 8">
    <name type="scientific">Lichenibacterium minor</name>
    <dbReference type="NCBI Taxonomy" id="2316528"/>
    <lineage>
        <taxon>Bacteria</taxon>
        <taxon>Pseudomonadati</taxon>
        <taxon>Pseudomonadota</taxon>
        <taxon>Alphaproteobacteria</taxon>
        <taxon>Hyphomicrobiales</taxon>
        <taxon>Lichenihabitantaceae</taxon>
        <taxon>Lichenibacterium</taxon>
    </lineage>
</organism>
<evidence type="ECO:0000256" key="2">
    <source>
        <dbReference type="ARBA" id="ARBA00023125"/>
    </source>
</evidence>
<dbReference type="PROSITE" id="PS01081">
    <property type="entry name" value="HTH_TETR_1"/>
    <property type="match status" value="1"/>
</dbReference>
<dbReference type="EMBL" id="QYBB01000001">
    <property type="protein sequence ID" value="RYC33714.1"/>
    <property type="molecule type" value="Genomic_DNA"/>
</dbReference>
<dbReference type="Pfam" id="PF09209">
    <property type="entry name" value="CecR_C"/>
    <property type="match status" value="1"/>
</dbReference>
<feature type="compositionally biased region" description="Low complexity" evidence="5">
    <location>
        <begin position="121"/>
        <end position="132"/>
    </location>
</feature>
<name>A0A4V1RV79_9HYPH</name>
<dbReference type="PANTHER" id="PTHR30055">
    <property type="entry name" value="HTH-TYPE TRANSCRIPTIONAL REGULATOR RUTR"/>
    <property type="match status" value="1"/>
</dbReference>
<dbReference type="PRINTS" id="PR00455">
    <property type="entry name" value="HTHTETR"/>
</dbReference>
<dbReference type="InterPro" id="IPR009057">
    <property type="entry name" value="Homeodomain-like_sf"/>
</dbReference>
<dbReference type="InterPro" id="IPR050109">
    <property type="entry name" value="HTH-type_TetR-like_transc_reg"/>
</dbReference>
<feature type="domain" description="HTH tetR-type" evidence="6">
    <location>
        <begin position="214"/>
        <end position="274"/>
    </location>
</feature>
<dbReference type="InterPro" id="IPR036271">
    <property type="entry name" value="Tet_transcr_reg_TetR-rel_C_sf"/>
</dbReference>
<evidence type="ECO:0000256" key="1">
    <source>
        <dbReference type="ARBA" id="ARBA00023015"/>
    </source>
</evidence>
<dbReference type="GO" id="GO:0003700">
    <property type="term" value="F:DNA-binding transcription factor activity"/>
    <property type="evidence" value="ECO:0007669"/>
    <property type="project" value="TreeGrafter"/>
</dbReference>
<accession>A0A4V1RV79</accession>